<protein>
    <submittedName>
        <fullName evidence="2">Lysophospholipase L1</fullName>
    </submittedName>
</protein>
<accession>A0A1I5JA17</accession>
<dbReference type="InterPro" id="IPR053140">
    <property type="entry name" value="GDSL_Rv0518-like"/>
</dbReference>
<dbReference type="SUPFAM" id="SSF52266">
    <property type="entry name" value="SGNH hydrolase"/>
    <property type="match status" value="1"/>
</dbReference>
<proteinExistence type="predicted"/>
<dbReference type="EMBL" id="FOWQ01000001">
    <property type="protein sequence ID" value="SFO69714.1"/>
    <property type="molecule type" value="Genomic_DNA"/>
</dbReference>
<organism evidence="2 3">
    <name type="scientific">Geodermatophilus dictyosporus</name>
    <dbReference type="NCBI Taxonomy" id="1523247"/>
    <lineage>
        <taxon>Bacteria</taxon>
        <taxon>Bacillati</taxon>
        <taxon>Actinomycetota</taxon>
        <taxon>Actinomycetes</taxon>
        <taxon>Geodermatophilales</taxon>
        <taxon>Geodermatophilaceae</taxon>
        <taxon>Geodermatophilus</taxon>
    </lineage>
</organism>
<reference evidence="3" key="1">
    <citation type="submission" date="2016-10" db="EMBL/GenBank/DDBJ databases">
        <authorList>
            <person name="Varghese N."/>
            <person name="Submissions S."/>
        </authorList>
    </citation>
    <scope>NUCLEOTIDE SEQUENCE [LARGE SCALE GENOMIC DNA]</scope>
    <source>
        <strain evidence="3">DSM 44208</strain>
    </source>
</reference>
<name>A0A1I5JA17_9ACTN</name>
<keyword evidence="3" id="KW-1185">Reference proteome</keyword>
<dbReference type="InterPro" id="IPR013830">
    <property type="entry name" value="SGNH_hydro"/>
</dbReference>
<sequence>MRGLRHVGGGHIGAPRGVAPTVTAPFRLVLLGDSIAYGTGAARVEDGLGPRLAQVLRSEGLDVELTVLAVPGAVSRDLAAQVRRAGPLGADLAVVVVGANDLARFLPADRAALALGAAVADLRAAGTDVVVVPAPDMSSVPFVPPAFRPAVQAACALLQRQQAAVAEAHGATVAAVSAEVGRAFTDDPALFSGDRFHPSSAGYARIAAALAPTVLAAARARRARRAA</sequence>
<dbReference type="Gene3D" id="3.40.50.1110">
    <property type="entry name" value="SGNH hydrolase"/>
    <property type="match status" value="1"/>
</dbReference>
<gene>
    <name evidence="2" type="ORF">SAMN05660464_0594</name>
</gene>
<dbReference type="InterPro" id="IPR036514">
    <property type="entry name" value="SGNH_hydro_sf"/>
</dbReference>
<dbReference type="PANTHER" id="PTHR43784">
    <property type="entry name" value="GDSL-LIKE LIPASE/ACYLHYDROLASE, PUTATIVE (AFU_ORTHOLOGUE AFUA_2G00820)-RELATED"/>
    <property type="match status" value="1"/>
</dbReference>
<dbReference type="STRING" id="1523247.SAMN05660464_0594"/>
<evidence type="ECO:0000259" key="1">
    <source>
        <dbReference type="Pfam" id="PF13472"/>
    </source>
</evidence>
<dbReference type="PANTHER" id="PTHR43784:SF2">
    <property type="entry name" value="GDSL-LIKE LIPASE_ACYLHYDROLASE, PUTATIVE (AFU_ORTHOLOGUE AFUA_2G00820)-RELATED"/>
    <property type="match status" value="1"/>
</dbReference>
<dbReference type="AlphaFoldDB" id="A0A1I5JA17"/>
<dbReference type="Proteomes" id="UP000198857">
    <property type="component" value="Unassembled WGS sequence"/>
</dbReference>
<evidence type="ECO:0000313" key="3">
    <source>
        <dbReference type="Proteomes" id="UP000198857"/>
    </source>
</evidence>
<evidence type="ECO:0000313" key="2">
    <source>
        <dbReference type="EMBL" id="SFO69714.1"/>
    </source>
</evidence>
<feature type="domain" description="SGNH hydrolase-type esterase" evidence="1">
    <location>
        <begin position="30"/>
        <end position="205"/>
    </location>
</feature>
<dbReference type="Pfam" id="PF13472">
    <property type="entry name" value="Lipase_GDSL_2"/>
    <property type="match status" value="1"/>
</dbReference>